<evidence type="ECO:0000256" key="1">
    <source>
        <dbReference type="ARBA" id="ARBA00004761"/>
    </source>
</evidence>
<protein>
    <submittedName>
        <fullName evidence="6">Bifunctional 4-hydroxy-2-oxoglutarate aldolase/2-dehydro-3-deoxy-phosphogluconate aldolase</fullName>
    </submittedName>
</protein>
<comment type="caution">
    <text evidence="6">The sequence shown here is derived from an EMBL/GenBank/DDBJ whole genome shotgun (WGS) entry which is preliminary data.</text>
</comment>
<dbReference type="InterPro" id="IPR013785">
    <property type="entry name" value="Aldolase_TIM"/>
</dbReference>
<evidence type="ECO:0000256" key="2">
    <source>
        <dbReference type="ARBA" id="ARBA00006906"/>
    </source>
</evidence>
<dbReference type="PANTHER" id="PTHR30246:SF1">
    <property type="entry name" value="2-DEHYDRO-3-DEOXY-6-PHOSPHOGALACTONATE ALDOLASE-RELATED"/>
    <property type="match status" value="1"/>
</dbReference>
<evidence type="ECO:0000256" key="3">
    <source>
        <dbReference type="ARBA" id="ARBA00011233"/>
    </source>
</evidence>
<sequence>MLATLKRDKLVAIFRKVPNEAAIETAEAVVRGGINFIEITMDAPEADQQIKAVINHFQGQEVFVGAGTVLNVEMAEKAVKAGSQFLVSPNLDEKVVNYCKANDIPMFPGVLTPTEAEQANQLGCTFVKIFPAGSMGASYIKNLKGPLSHIDFMATGGVNLDNIRSFIDNGAAAIGLGSQLVNLTKISEGDFDSIEAVAKQYTDLAKGAYDG</sequence>
<dbReference type="NCBIfam" id="TIGR01182">
    <property type="entry name" value="eda"/>
    <property type="match status" value="1"/>
</dbReference>
<dbReference type="PANTHER" id="PTHR30246">
    <property type="entry name" value="2-KETO-3-DEOXY-6-PHOSPHOGLUCONATE ALDOLASE"/>
    <property type="match status" value="1"/>
</dbReference>
<dbReference type="SUPFAM" id="SSF51569">
    <property type="entry name" value="Aldolase"/>
    <property type="match status" value="1"/>
</dbReference>
<reference evidence="7" key="1">
    <citation type="journal article" date="2019" name="Int. J. Syst. Evol. Microbiol.">
        <title>The Global Catalogue of Microorganisms (GCM) 10K type strain sequencing project: providing services to taxonomists for standard genome sequencing and annotation.</title>
        <authorList>
            <consortium name="The Broad Institute Genomics Platform"/>
            <consortium name="The Broad Institute Genome Sequencing Center for Infectious Disease"/>
            <person name="Wu L."/>
            <person name="Ma J."/>
        </authorList>
    </citation>
    <scope>NUCLEOTIDE SEQUENCE [LARGE SCALE GENOMIC DNA]</scope>
    <source>
        <strain evidence="7">JCM 17250</strain>
    </source>
</reference>
<keyword evidence="5" id="KW-0119">Carbohydrate metabolism</keyword>
<comment type="subunit">
    <text evidence="3">Homotrimer.</text>
</comment>
<evidence type="ECO:0000313" key="6">
    <source>
        <dbReference type="EMBL" id="GAA4077843.1"/>
    </source>
</evidence>
<proteinExistence type="inferred from homology"/>
<keyword evidence="7" id="KW-1185">Reference proteome</keyword>
<dbReference type="Proteomes" id="UP001501734">
    <property type="component" value="Unassembled WGS sequence"/>
</dbReference>
<name>A0ABP7W208_9BACI</name>
<keyword evidence="4" id="KW-0456">Lyase</keyword>
<comment type="pathway">
    <text evidence="1">Carbohydrate acid metabolism.</text>
</comment>
<dbReference type="RefSeq" id="WP_344913337.1">
    <property type="nucleotide sequence ID" value="NZ_BAABDL010000125.1"/>
</dbReference>
<dbReference type="EMBL" id="BAABDL010000125">
    <property type="protein sequence ID" value="GAA4077843.1"/>
    <property type="molecule type" value="Genomic_DNA"/>
</dbReference>
<dbReference type="Pfam" id="PF01081">
    <property type="entry name" value="Aldolase"/>
    <property type="match status" value="1"/>
</dbReference>
<gene>
    <name evidence="6" type="ORF">GCM10022410_23110</name>
</gene>
<dbReference type="Gene3D" id="3.20.20.70">
    <property type="entry name" value="Aldolase class I"/>
    <property type="match status" value="1"/>
</dbReference>
<evidence type="ECO:0000256" key="5">
    <source>
        <dbReference type="ARBA" id="ARBA00023277"/>
    </source>
</evidence>
<dbReference type="InterPro" id="IPR000887">
    <property type="entry name" value="Aldlse_KDPG_KHG"/>
</dbReference>
<accession>A0ABP7W208</accession>
<comment type="similarity">
    <text evidence="2">Belongs to the KHG/KDPG aldolase family.</text>
</comment>
<evidence type="ECO:0000256" key="4">
    <source>
        <dbReference type="ARBA" id="ARBA00023239"/>
    </source>
</evidence>
<dbReference type="CDD" id="cd00452">
    <property type="entry name" value="KDPG_aldolase"/>
    <property type="match status" value="1"/>
</dbReference>
<organism evidence="6 7">
    <name type="scientific">Amphibacillus indicireducens</name>
    <dbReference type="NCBI Taxonomy" id="1076330"/>
    <lineage>
        <taxon>Bacteria</taxon>
        <taxon>Bacillati</taxon>
        <taxon>Bacillota</taxon>
        <taxon>Bacilli</taxon>
        <taxon>Bacillales</taxon>
        <taxon>Bacillaceae</taxon>
        <taxon>Amphibacillus</taxon>
    </lineage>
</organism>
<evidence type="ECO:0000313" key="7">
    <source>
        <dbReference type="Proteomes" id="UP001501734"/>
    </source>
</evidence>